<dbReference type="GO" id="GO:0016491">
    <property type="term" value="F:oxidoreductase activity"/>
    <property type="evidence" value="ECO:0007669"/>
    <property type="project" value="UniProtKB-KW"/>
</dbReference>
<gene>
    <name evidence="7" type="ORF">FSW04_21885</name>
</gene>
<dbReference type="PIRSF" id="PIRSF000103">
    <property type="entry name" value="HIBADH"/>
    <property type="match status" value="1"/>
</dbReference>
<dbReference type="Gene3D" id="3.40.50.720">
    <property type="entry name" value="NAD(P)-binding Rossmann-like Domain"/>
    <property type="match status" value="1"/>
</dbReference>
<dbReference type="InterPro" id="IPR015815">
    <property type="entry name" value="HIBADH-related"/>
</dbReference>
<dbReference type="InterPro" id="IPR006115">
    <property type="entry name" value="6PGDH_NADP-bd"/>
</dbReference>
<accession>A0A5B8UBC7</accession>
<dbReference type="EMBL" id="CP042430">
    <property type="protein sequence ID" value="QEC49952.1"/>
    <property type="molecule type" value="Genomic_DNA"/>
</dbReference>
<organism evidence="7 8">
    <name type="scientific">Baekduia soli</name>
    <dbReference type="NCBI Taxonomy" id="496014"/>
    <lineage>
        <taxon>Bacteria</taxon>
        <taxon>Bacillati</taxon>
        <taxon>Actinomycetota</taxon>
        <taxon>Thermoleophilia</taxon>
        <taxon>Solirubrobacterales</taxon>
        <taxon>Baekduiaceae</taxon>
        <taxon>Baekduia</taxon>
    </lineage>
</organism>
<dbReference type="PANTHER" id="PTHR43060:SF15">
    <property type="entry name" value="3-HYDROXYISOBUTYRATE DEHYDROGENASE-LIKE 1, MITOCHONDRIAL-RELATED"/>
    <property type="match status" value="1"/>
</dbReference>
<keyword evidence="8" id="KW-1185">Reference proteome</keyword>
<dbReference type="KEGG" id="bsol:FSW04_21885"/>
<dbReference type="InterPro" id="IPR029154">
    <property type="entry name" value="HIBADH-like_NADP-bd"/>
</dbReference>
<dbReference type="OrthoDB" id="3185659at2"/>
<comment type="similarity">
    <text evidence="1">Belongs to the HIBADH-related family.</text>
</comment>
<dbReference type="Pfam" id="PF03446">
    <property type="entry name" value="NAD_binding_2"/>
    <property type="match status" value="1"/>
</dbReference>
<feature type="domain" description="6-phosphogluconate dehydrogenase NADP-binding" evidence="5">
    <location>
        <begin position="4"/>
        <end position="163"/>
    </location>
</feature>
<feature type="domain" description="3-hydroxyisobutyrate dehydrogenase-like NAD-binding" evidence="6">
    <location>
        <begin position="166"/>
        <end position="285"/>
    </location>
</feature>
<dbReference type="SUPFAM" id="SSF51735">
    <property type="entry name" value="NAD(P)-binding Rossmann-fold domains"/>
    <property type="match status" value="1"/>
</dbReference>
<evidence type="ECO:0000256" key="2">
    <source>
        <dbReference type="ARBA" id="ARBA00023002"/>
    </source>
</evidence>
<evidence type="ECO:0000256" key="4">
    <source>
        <dbReference type="PIRSR" id="PIRSR000103-1"/>
    </source>
</evidence>
<dbReference type="GO" id="GO:0051287">
    <property type="term" value="F:NAD binding"/>
    <property type="evidence" value="ECO:0007669"/>
    <property type="project" value="InterPro"/>
</dbReference>
<name>A0A5B8UBC7_9ACTN</name>
<dbReference type="Proteomes" id="UP000321805">
    <property type="component" value="Chromosome"/>
</dbReference>
<dbReference type="PANTHER" id="PTHR43060">
    <property type="entry name" value="3-HYDROXYISOBUTYRATE DEHYDROGENASE-LIKE 1, MITOCHONDRIAL-RELATED"/>
    <property type="match status" value="1"/>
</dbReference>
<dbReference type="GO" id="GO:0050661">
    <property type="term" value="F:NADP binding"/>
    <property type="evidence" value="ECO:0007669"/>
    <property type="project" value="InterPro"/>
</dbReference>
<dbReference type="PROSITE" id="PS00895">
    <property type="entry name" value="3_HYDROXYISOBUT_DH"/>
    <property type="match status" value="1"/>
</dbReference>
<evidence type="ECO:0000313" key="7">
    <source>
        <dbReference type="EMBL" id="QEC49952.1"/>
    </source>
</evidence>
<dbReference type="InterPro" id="IPR013328">
    <property type="entry name" value="6PGD_dom2"/>
</dbReference>
<dbReference type="InterPro" id="IPR036291">
    <property type="entry name" value="NAD(P)-bd_dom_sf"/>
</dbReference>
<evidence type="ECO:0000259" key="5">
    <source>
        <dbReference type="Pfam" id="PF03446"/>
    </source>
</evidence>
<dbReference type="InterPro" id="IPR008927">
    <property type="entry name" value="6-PGluconate_DH-like_C_sf"/>
</dbReference>
<protein>
    <submittedName>
        <fullName evidence="7">NAD(P)-dependent oxidoreductase</fullName>
    </submittedName>
</protein>
<dbReference type="GO" id="GO:0016054">
    <property type="term" value="P:organic acid catabolic process"/>
    <property type="evidence" value="ECO:0007669"/>
    <property type="project" value="UniProtKB-ARBA"/>
</dbReference>
<evidence type="ECO:0000259" key="6">
    <source>
        <dbReference type="Pfam" id="PF14833"/>
    </source>
</evidence>
<proteinExistence type="inferred from homology"/>
<evidence type="ECO:0000256" key="3">
    <source>
        <dbReference type="ARBA" id="ARBA00023027"/>
    </source>
</evidence>
<feature type="active site" evidence="4">
    <location>
        <position position="172"/>
    </location>
</feature>
<sequence>MTSVGFLGLGIMGSRMAANLQRAGFEVTAWTRTAGKADAWAQEHGARAAATPAEAAAGADAVISMVVDGPQVEAVLLGDDGAASGATAGTLFVDMSTIAPTDARRIGTALTQDGHAFVDAPVTGSSPKAEDGTLTIMAGGAEEDVARARPFFEAMGSLIIHVGGPGDGQRIKLISNSVAAANCVTLAQALVAASAGGLDLARLTEVLGAGAAASAMVTLKAGPMREHDYTTLFKTEHMLKDVRLCLEEAQAAGVPFPAAALARDALVAAVGRGFGDADFAAVLEVFEGMAGLRIGEP</sequence>
<dbReference type="RefSeq" id="WP_146922317.1">
    <property type="nucleotide sequence ID" value="NZ_CP042430.1"/>
</dbReference>
<dbReference type="SUPFAM" id="SSF48179">
    <property type="entry name" value="6-phosphogluconate dehydrogenase C-terminal domain-like"/>
    <property type="match status" value="1"/>
</dbReference>
<evidence type="ECO:0000313" key="8">
    <source>
        <dbReference type="Proteomes" id="UP000321805"/>
    </source>
</evidence>
<dbReference type="Gene3D" id="1.10.1040.10">
    <property type="entry name" value="N-(1-d-carboxylethyl)-l-norvaline Dehydrogenase, domain 2"/>
    <property type="match status" value="1"/>
</dbReference>
<keyword evidence="3" id="KW-0520">NAD</keyword>
<reference evidence="7 8" key="1">
    <citation type="journal article" date="2018" name="J. Microbiol.">
        <title>Baekduia soli gen. nov., sp. nov., a novel bacterium isolated from the soil of Baekdu Mountain and proposal of a novel family name, Baekduiaceae fam. nov.</title>
        <authorList>
            <person name="An D.S."/>
            <person name="Siddiqi M.Z."/>
            <person name="Kim K.H."/>
            <person name="Yu H.S."/>
            <person name="Im W.T."/>
        </authorList>
    </citation>
    <scope>NUCLEOTIDE SEQUENCE [LARGE SCALE GENOMIC DNA]</scope>
    <source>
        <strain evidence="7 8">BR7-21</strain>
    </source>
</reference>
<keyword evidence="2" id="KW-0560">Oxidoreductase</keyword>
<dbReference type="InterPro" id="IPR002204">
    <property type="entry name" value="3-OH-isobutyrate_DH-rel_CS"/>
</dbReference>
<dbReference type="Pfam" id="PF14833">
    <property type="entry name" value="NAD_binding_11"/>
    <property type="match status" value="1"/>
</dbReference>
<evidence type="ECO:0000256" key="1">
    <source>
        <dbReference type="ARBA" id="ARBA00009080"/>
    </source>
</evidence>
<dbReference type="AlphaFoldDB" id="A0A5B8UBC7"/>